<protein>
    <submittedName>
        <fullName evidence="1">Uncharacterized protein</fullName>
    </submittedName>
</protein>
<evidence type="ECO:0000313" key="1">
    <source>
        <dbReference type="EMBL" id="TMS13154.1"/>
    </source>
</evidence>
<accession>A0ACD3R178</accession>
<evidence type="ECO:0000313" key="2">
    <source>
        <dbReference type="Proteomes" id="UP000793456"/>
    </source>
</evidence>
<sequence length="1040" mass="113958">MKWIKILNVPTTWMNLMFCKFEAQNCPEYNLTLRSDSGHGEKHCNFQQCKGSSCCCSFQMILVHNETHTATVFKGGEMMGSKVISIRDSVKPRVPTNVSVKESNGNFQVMWDTTYNMQRYFGSELTASVTYHKKGDTETARSKHVTPTKINGQHSYEIFGGDLEPSTTYMVSVKSYTEWSRRYSDSSEEVEFTTSASTDATLLATIISLSLVAIIVSGAIYGCYVKFKTKWWDTAAKCPKPKLLDMRPREQEIFEPVLPVISSVCLEPLVPDDNQPGLTSLRDTSSGSPQQCSGISTGSSCFGEREPVNIIAGVQDALGKAFANISTISPLTTNAHTESSEDSGLFSAPNNLCGTRPDHMRPFDFDNKTYSTSLSSFPHHITTDNSEGQTQAGMLCDSAYQPNEGACSEEQVQACVPVVSSFIKTDMSYQQCNESVEEAGCESSGPKDEVDQNLECTNDLDELMFCEFEAQNCPEYNLTLRSDSGHGEQHCNLQQCKGSSCCCSFQMILVFRETHTATVFKGGEMMGSKVISIGDSVKPRVPTNVSVKESNGNFQVMWDTTYNMQRYFGSELTANVTYHKKGDTETVSKHVTPTKINGQHSYEIFGGDLEPSTTYMVSVKSYTEWSRRYSDSSEEVEFTTPASTDATLLAIIISLSLVAIIVSGAIYGCYVKFKTKWWDPVSKCPNPKLLDMRPREQELLKPVLPVISPVYVVPLDPLDPDQIWLKGTLRDTGYGSPQQSSGISTGSSCLSYANAEPVDIIAGVQEALGKAFASIRPISPLTINPLSELNKDSGLFSGTNNLCGIRSDDVNSGSSGIDNKSYSLLIPNFPDQITMDSSELQTQSKMLCDSAYHPSEGKEGEEIVVCPGQQVPACPLPNFPAVASSLMATDMSYQRCNADSGGFSYEEDSSLSSISSGTNTIASCDLVCIAEAWCDSSNEVAGGATKLSEITEEATICDENPCYGRVPTASHSFPQVDDDYQSFQNLVEQPDMLLLEKSHGEEDELLDKYPEESFTKMPQSFFSPVVPGFNNNIQGGPVSL</sequence>
<dbReference type="EMBL" id="CM011684">
    <property type="protein sequence ID" value="TMS13154.1"/>
    <property type="molecule type" value="Genomic_DNA"/>
</dbReference>
<organism evidence="1 2">
    <name type="scientific">Larimichthys crocea</name>
    <name type="common">Large yellow croaker</name>
    <name type="synonym">Pseudosciaena crocea</name>
    <dbReference type="NCBI Taxonomy" id="215358"/>
    <lineage>
        <taxon>Eukaryota</taxon>
        <taxon>Metazoa</taxon>
        <taxon>Chordata</taxon>
        <taxon>Craniata</taxon>
        <taxon>Vertebrata</taxon>
        <taxon>Euteleostomi</taxon>
        <taxon>Actinopterygii</taxon>
        <taxon>Neopterygii</taxon>
        <taxon>Teleostei</taxon>
        <taxon>Neoteleostei</taxon>
        <taxon>Acanthomorphata</taxon>
        <taxon>Eupercaria</taxon>
        <taxon>Sciaenidae</taxon>
        <taxon>Larimichthys</taxon>
    </lineage>
</organism>
<dbReference type="Proteomes" id="UP000793456">
    <property type="component" value="Chromosome XI"/>
</dbReference>
<reference evidence="1" key="1">
    <citation type="submission" date="2018-11" db="EMBL/GenBank/DDBJ databases">
        <title>The sequence and de novo assembly of Larimichthys crocea genome using PacBio and Hi-C technologies.</title>
        <authorList>
            <person name="Xu P."/>
            <person name="Chen B."/>
            <person name="Zhou Z."/>
            <person name="Ke Q."/>
            <person name="Wu Y."/>
            <person name="Bai H."/>
            <person name="Pu F."/>
        </authorList>
    </citation>
    <scope>NUCLEOTIDE SEQUENCE</scope>
    <source>
        <tissue evidence="1">Muscle</tissue>
    </source>
</reference>
<keyword evidence="2" id="KW-1185">Reference proteome</keyword>
<name>A0ACD3R178_LARCR</name>
<gene>
    <name evidence="1" type="ORF">E3U43_018229</name>
</gene>
<proteinExistence type="predicted"/>
<comment type="caution">
    <text evidence="1">The sequence shown here is derived from an EMBL/GenBank/DDBJ whole genome shotgun (WGS) entry which is preliminary data.</text>
</comment>